<sequence>MGKMWCSHWYNFKSGTNALFLKVTATADKEFGIWLCISRTRLLQDFLIYIVVPAAGYLKIQDYVSFANWVGNSFSDPSLRAVLESAITEYNNDLHLSNMIDIAVLPRVGTEDDNVPPLHTRKYVRILNGLMKNSTAIKTSEAIGQGHWWDSVFTDKIVQDFLIKQHEKPSPREFCITSTNPAGIGSVNGIHLEQITVPYRLAKIKGVESNENILSIKTTNVSSFRLTRHFKGYQKLVIDGDRFSHLEKIHTEKGNVMFSMDKKSKRWKLEQVKSTERNAANYGPIHRMYESKSALTIVIPEKGDHYQHVALQIAHDWYLYGRGDSRIVYDGDSAAYDKCSSGGYRVYLGLPSENKLIDQIISDKPCGIEFEKSTLTGIKVGDKLYNDPGTGILFMQPCNQHGEMAIIISGVDLIGFDSAWRLLPKRTGMMVPEWIVTSNEMKSIGLGGVLGAGYFDNEWKPFGFI</sequence>
<accession>A0A8H7V6N4</accession>
<dbReference type="EMBL" id="JAEPRD010000024">
    <property type="protein sequence ID" value="KAG2207487.1"/>
    <property type="molecule type" value="Genomic_DNA"/>
</dbReference>
<evidence type="ECO:0000313" key="1">
    <source>
        <dbReference type="EMBL" id="KAG2207487.1"/>
    </source>
</evidence>
<comment type="caution">
    <text evidence="1">The sequence shown here is derived from an EMBL/GenBank/DDBJ whole genome shotgun (WGS) entry which is preliminary data.</text>
</comment>
<proteinExistence type="predicted"/>
<gene>
    <name evidence="1" type="ORF">INT47_004235</name>
</gene>
<dbReference type="AlphaFoldDB" id="A0A8H7V6N4"/>
<dbReference type="Proteomes" id="UP000603453">
    <property type="component" value="Unassembled WGS sequence"/>
</dbReference>
<keyword evidence="2" id="KW-1185">Reference proteome</keyword>
<protein>
    <submittedName>
        <fullName evidence="1">Uncharacterized protein</fullName>
    </submittedName>
</protein>
<name>A0A8H7V6N4_9FUNG</name>
<organism evidence="1 2">
    <name type="scientific">Mucor saturninus</name>
    <dbReference type="NCBI Taxonomy" id="64648"/>
    <lineage>
        <taxon>Eukaryota</taxon>
        <taxon>Fungi</taxon>
        <taxon>Fungi incertae sedis</taxon>
        <taxon>Mucoromycota</taxon>
        <taxon>Mucoromycotina</taxon>
        <taxon>Mucoromycetes</taxon>
        <taxon>Mucorales</taxon>
        <taxon>Mucorineae</taxon>
        <taxon>Mucoraceae</taxon>
        <taxon>Mucor</taxon>
    </lineage>
</organism>
<reference evidence="1" key="1">
    <citation type="submission" date="2020-12" db="EMBL/GenBank/DDBJ databases">
        <title>Metabolic potential, ecology and presence of endohyphal bacteria is reflected in genomic diversity of Mucoromycotina.</title>
        <authorList>
            <person name="Muszewska A."/>
            <person name="Okrasinska A."/>
            <person name="Steczkiewicz K."/>
            <person name="Drgas O."/>
            <person name="Orlowska M."/>
            <person name="Perlinska-Lenart U."/>
            <person name="Aleksandrzak-Piekarczyk T."/>
            <person name="Szatraj K."/>
            <person name="Zielenkiewicz U."/>
            <person name="Pilsyk S."/>
            <person name="Malc E."/>
            <person name="Mieczkowski P."/>
            <person name="Kruszewska J.S."/>
            <person name="Biernat P."/>
            <person name="Pawlowska J."/>
        </authorList>
    </citation>
    <scope>NUCLEOTIDE SEQUENCE</scope>
    <source>
        <strain evidence="1">WA0000017839</strain>
    </source>
</reference>
<dbReference type="OrthoDB" id="449091at2759"/>
<evidence type="ECO:0000313" key="2">
    <source>
        <dbReference type="Proteomes" id="UP000603453"/>
    </source>
</evidence>